<comment type="caution">
    <text evidence="1">The sequence shown here is derived from an EMBL/GenBank/DDBJ whole genome shotgun (WGS) entry which is preliminary data.</text>
</comment>
<evidence type="ECO:0000313" key="2">
    <source>
        <dbReference type="Proteomes" id="UP001179181"/>
    </source>
</evidence>
<dbReference type="InterPro" id="IPR012334">
    <property type="entry name" value="Pectin_lyas_fold"/>
</dbReference>
<dbReference type="Gene3D" id="2.160.20.10">
    <property type="entry name" value="Single-stranded right-handed beta-helix, Pectin lyase-like"/>
    <property type="match status" value="1"/>
</dbReference>
<keyword evidence="2" id="KW-1185">Reference proteome</keyword>
<organism evidence="1 2">
    <name type="scientific">Dyadobacter arcticus</name>
    <dbReference type="NCBI Taxonomy" id="1078754"/>
    <lineage>
        <taxon>Bacteria</taxon>
        <taxon>Pseudomonadati</taxon>
        <taxon>Bacteroidota</taxon>
        <taxon>Cytophagia</taxon>
        <taxon>Cytophagales</taxon>
        <taxon>Spirosomataceae</taxon>
        <taxon>Dyadobacter</taxon>
    </lineage>
</organism>
<gene>
    <name evidence="1" type="ORF">FHS68_000717</name>
</gene>
<dbReference type="RefSeq" id="WP_167267263.1">
    <property type="nucleotide sequence ID" value="NZ_JAASQJ010000001.1"/>
</dbReference>
<dbReference type="SUPFAM" id="SSF51126">
    <property type="entry name" value="Pectin lyase-like"/>
    <property type="match status" value="1"/>
</dbReference>
<evidence type="ECO:0008006" key="3">
    <source>
        <dbReference type="Google" id="ProtNLM"/>
    </source>
</evidence>
<reference evidence="1 2" key="1">
    <citation type="submission" date="2020-03" db="EMBL/GenBank/DDBJ databases">
        <title>Genomic Encyclopedia of Type Strains, Phase IV (KMG-IV): sequencing the most valuable type-strain genomes for metagenomic binning, comparative biology and taxonomic classification.</title>
        <authorList>
            <person name="Goeker M."/>
        </authorList>
    </citation>
    <scope>NUCLEOTIDE SEQUENCE [LARGE SCALE GENOMIC DNA]</scope>
    <source>
        <strain evidence="1 2">DSM 102865</strain>
    </source>
</reference>
<dbReference type="Proteomes" id="UP001179181">
    <property type="component" value="Unassembled WGS sequence"/>
</dbReference>
<accession>A0ABX0UK88</accession>
<dbReference type="InterPro" id="IPR011050">
    <property type="entry name" value="Pectin_lyase_fold/virulence"/>
</dbReference>
<name>A0ABX0UK88_9BACT</name>
<proteinExistence type="predicted"/>
<protein>
    <recommendedName>
        <fullName evidence="3">Right handed beta helix region</fullName>
    </recommendedName>
</protein>
<dbReference type="EMBL" id="JAASQJ010000001">
    <property type="protein sequence ID" value="NIJ51561.1"/>
    <property type="molecule type" value="Genomic_DNA"/>
</dbReference>
<sequence>MKSIFLSIQIVLAVCFMQELQAQNREKMLRDSTIKYGVSIEPFLKSVNAGKMIKDFNYSPYINKFLKEHKYVKFPAYPISIGIDESFKYPSHILVNSGNRLYFPKGSSLICPESMKTNGYMVFIAWDVKDVFIDGISLVGSKANPDYKTSMYGAGIAMYGAENVLISNASVVKNSGDGVTVRVQWKKQSQNITINKLRIIDATRVGMLVTGIINGKFNNIYIEGTGETDKAQVVKPQTALSFEPNDCTSKYVNCKFNNLETRNNLGPILATTNFYAIFTNNTCGVNKIDILVNNWRDYTDDPNAYGASFDVASGDMSAYDTKDISGTFKIINPTIIKNTAKPNYYFFHGTGETRKGGVKYTLTNLKLVHQGKAFNLKNKGIDEKVKTLIDQANKSNKVSIN</sequence>
<evidence type="ECO:0000313" key="1">
    <source>
        <dbReference type="EMBL" id="NIJ51561.1"/>
    </source>
</evidence>